<organism evidence="4 5">
    <name type="scientific">Streptomyces kaempferi</name>
    <dbReference type="NCBI Taxonomy" id="333725"/>
    <lineage>
        <taxon>Bacteria</taxon>
        <taxon>Bacillati</taxon>
        <taxon>Actinomycetota</taxon>
        <taxon>Actinomycetes</taxon>
        <taxon>Kitasatosporales</taxon>
        <taxon>Streptomycetaceae</taxon>
        <taxon>Streptomyces</taxon>
    </lineage>
</organism>
<accession>A0ABW3XKL5</accession>
<dbReference type="PANTHER" id="PTHR43877">
    <property type="entry name" value="AMINOALKYLPHOSPHONATE N-ACETYLTRANSFERASE-RELATED-RELATED"/>
    <property type="match status" value="1"/>
</dbReference>
<evidence type="ECO:0000259" key="3">
    <source>
        <dbReference type="PROSITE" id="PS51186"/>
    </source>
</evidence>
<dbReference type="Gene3D" id="3.40.630.30">
    <property type="match status" value="1"/>
</dbReference>
<evidence type="ECO:0000313" key="4">
    <source>
        <dbReference type="EMBL" id="MFD1310047.1"/>
    </source>
</evidence>
<evidence type="ECO:0000256" key="1">
    <source>
        <dbReference type="ARBA" id="ARBA00022679"/>
    </source>
</evidence>
<proteinExistence type="predicted"/>
<dbReference type="SUPFAM" id="SSF55729">
    <property type="entry name" value="Acyl-CoA N-acyltransferases (Nat)"/>
    <property type="match status" value="1"/>
</dbReference>
<evidence type="ECO:0000256" key="2">
    <source>
        <dbReference type="ARBA" id="ARBA00023315"/>
    </source>
</evidence>
<reference evidence="5" key="1">
    <citation type="journal article" date="2019" name="Int. J. Syst. Evol. Microbiol.">
        <title>The Global Catalogue of Microorganisms (GCM) 10K type strain sequencing project: providing services to taxonomists for standard genome sequencing and annotation.</title>
        <authorList>
            <consortium name="The Broad Institute Genomics Platform"/>
            <consortium name="The Broad Institute Genome Sequencing Center for Infectious Disease"/>
            <person name="Wu L."/>
            <person name="Ma J."/>
        </authorList>
    </citation>
    <scope>NUCLEOTIDE SEQUENCE [LARGE SCALE GENOMIC DNA]</scope>
    <source>
        <strain evidence="5">CGMCC 4.7020</strain>
    </source>
</reference>
<dbReference type="Pfam" id="PF00583">
    <property type="entry name" value="Acetyltransf_1"/>
    <property type="match status" value="1"/>
</dbReference>
<dbReference type="PROSITE" id="PS51186">
    <property type="entry name" value="GNAT"/>
    <property type="match status" value="1"/>
</dbReference>
<keyword evidence="1 4" id="KW-0808">Transferase</keyword>
<dbReference type="InterPro" id="IPR050832">
    <property type="entry name" value="Bact_Acetyltransf"/>
</dbReference>
<dbReference type="CDD" id="cd04301">
    <property type="entry name" value="NAT_SF"/>
    <property type="match status" value="1"/>
</dbReference>
<dbReference type="Proteomes" id="UP001597058">
    <property type="component" value="Unassembled WGS sequence"/>
</dbReference>
<keyword evidence="5" id="KW-1185">Reference proteome</keyword>
<gene>
    <name evidence="4" type="ORF">ACFQ5X_29840</name>
</gene>
<evidence type="ECO:0000313" key="5">
    <source>
        <dbReference type="Proteomes" id="UP001597058"/>
    </source>
</evidence>
<name>A0ABW3XKL5_9ACTN</name>
<feature type="domain" description="N-acetyltransferase" evidence="3">
    <location>
        <begin position="5"/>
        <end position="159"/>
    </location>
</feature>
<dbReference type="GO" id="GO:0016746">
    <property type="term" value="F:acyltransferase activity"/>
    <property type="evidence" value="ECO:0007669"/>
    <property type="project" value="UniProtKB-KW"/>
</dbReference>
<protein>
    <submittedName>
        <fullName evidence="4">GNAT family N-acetyltransferase</fullName>
        <ecNumber evidence="4">2.3.-.-</ecNumber>
    </submittedName>
</protein>
<dbReference type="InterPro" id="IPR016181">
    <property type="entry name" value="Acyl_CoA_acyltransferase"/>
</dbReference>
<dbReference type="InterPro" id="IPR000182">
    <property type="entry name" value="GNAT_dom"/>
</dbReference>
<dbReference type="EC" id="2.3.-.-" evidence="4"/>
<dbReference type="RefSeq" id="WP_168527223.1">
    <property type="nucleotide sequence ID" value="NZ_JBHSKH010000023.1"/>
</dbReference>
<dbReference type="EMBL" id="JBHTMM010000045">
    <property type="protein sequence ID" value="MFD1310047.1"/>
    <property type="molecule type" value="Genomic_DNA"/>
</dbReference>
<sequence length="165" mass="17604">MGMSVTISGATEQDAEQILKLQYLCYQSEAELSGDYGIEPLTQPLDSLRAELADGTVLVARLGQEVVASVRGTVDPDGTARINKLIVHPRMQRHGIGARLLRAAEAALVGERGAKRIQLHTGQRGGGNLRLYRSVGYETVGTSKGDDGVTVIVLEKPAETYATTA</sequence>
<keyword evidence="2 4" id="KW-0012">Acyltransferase</keyword>
<comment type="caution">
    <text evidence="4">The sequence shown here is derived from an EMBL/GenBank/DDBJ whole genome shotgun (WGS) entry which is preliminary data.</text>
</comment>